<protein>
    <recommendedName>
        <fullName evidence="3">Glycosyltransferase</fullName>
    </recommendedName>
</protein>
<reference evidence="1" key="1">
    <citation type="submission" date="2021-11" db="EMBL/GenBank/DDBJ databases">
        <authorList>
            <person name="Rodrigo-Torres L."/>
            <person name="Arahal R. D."/>
            <person name="Lucena T."/>
        </authorList>
    </citation>
    <scope>NUCLEOTIDE SEQUENCE</scope>
    <source>
        <strain evidence="1">CECT 7928</strain>
    </source>
</reference>
<evidence type="ECO:0000313" key="2">
    <source>
        <dbReference type="Proteomes" id="UP000838748"/>
    </source>
</evidence>
<evidence type="ECO:0008006" key="3">
    <source>
        <dbReference type="Google" id="ProtNLM"/>
    </source>
</evidence>
<evidence type="ECO:0000313" key="1">
    <source>
        <dbReference type="EMBL" id="CAH0541447.1"/>
    </source>
</evidence>
<gene>
    <name evidence="1" type="ORF">VMF7928_03564</name>
</gene>
<organism evidence="1 2">
    <name type="scientific">Vibrio marisflavi CECT 7928</name>
    <dbReference type="NCBI Taxonomy" id="634439"/>
    <lineage>
        <taxon>Bacteria</taxon>
        <taxon>Pseudomonadati</taxon>
        <taxon>Pseudomonadota</taxon>
        <taxon>Gammaproteobacteria</taxon>
        <taxon>Vibrionales</taxon>
        <taxon>Vibrionaceae</taxon>
        <taxon>Vibrio</taxon>
    </lineage>
</organism>
<sequence>MKILYGVQGTGNGHIARARVMHRALKKRGVEVDMLFSGRPKDKYFSMDGFGDYQAYRGLTFVTEKGKVDYLRSAFSNSALHFRKEVQQMDLNQYDIVLNDFEPITAWAAKKNKTPCISICHQNAFRYPVPMSGAGWLDSQLIKHFAPSNYHIGLHWYHFDQPLLPPIIGEHHGSSHDENFTLIYLPFESLDDVIELCHRFVTHNFICYHPDVKEQCRLDNLDLRPLNYAGFQNHLDSCLGVIANGGFELPSEALSRGKKLLLKPLTGQFEQVSNADTLEMLGLATSMESLDAAKVRHWLDEEKAESVRYPDVASPLVEWLLASEWHNKDNLCQSLWEQVDFPSYVSQID</sequence>
<dbReference type="Pfam" id="PF13528">
    <property type="entry name" value="Glyco_trans_1_3"/>
    <property type="match status" value="1"/>
</dbReference>
<accession>A0ABN8EA77</accession>
<dbReference type="SUPFAM" id="SSF53756">
    <property type="entry name" value="UDP-Glycosyltransferase/glycogen phosphorylase"/>
    <property type="match status" value="1"/>
</dbReference>
<keyword evidence="2" id="KW-1185">Reference proteome</keyword>
<dbReference type="Gene3D" id="3.40.50.2000">
    <property type="entry name" value="Glycogen Phosphorylase B"/>
    <property type="match status" value="1"/>
</dbReference>
<dbReference type="EMBL" id="CAKLDM010000002">
    <property type="protein sequence ID" value="CAH0541447.1"/>
    <property type="molecule type" value="Genomic_DNA"/>
</dbReference>
<dbReference type="RefSeq" id="WP_237363038.1">
    <property type="nucleotide sequence ID" value="NZ_CAKLDM010000002.1"/>
</dbReference>
<comment type="caution">
    <text evidence="1">The sequence shown here is derived from an EMBL/GenBank/DDBJ whole genome shotgun (WGS) entry which is preliminary data.</text>
</comment>
<proteinExistence type="predicted"/>
<name>A0ABN8EA77_9VIBR</name>
<dbReference type="NCBIfam" id="TIGR00661">
    <property type="entry name" value="MJ1255"/>
    <property type="match status" value="1"/>
</dbReference>
<dbReference type="InterPro" id="IPR005262">
    <property type="entry name" value="MJ1255-like"/>
</dbReference>
<dbReference type="Proteomes" id="UP000838748">
    <property type="component" value="Unassembled WGS sequence"/>
</dbReference>